<keyword evidence="9" id="KW-0375">Hydrogen ion transport</keyword>
<keyword evidence="12" id="KW-1185">Reference proteome</keyword>
<comment type="subcellular location">
    <subcellularLocation>
        <location evidence="9">Cell membrane</location>
        <topology evidence="9">Peripheral membrane protein</topology>
    </subcellularLocation>
    <subcellularLocation>
        <location evidence="2">Endomembrane system</location>
        <topology evidence="2">Peripheral membrane protein</topology>
    </subcellularLocation>
</comment>
<dbReference type="KEGG" id="pbu:L21SP3_00890"/>
<keyword evidence="6 9" id="KW-0472">Membrane</keyword>
<dbReference type="OrthoDB" id="277064at2"/>
<accession>A0A1Q2HNR5</accession>
<keyword evidence="7 9" id="KW-0139">CF(1)</keyword>
<dbReference type="GO" id="GO:0046933">
    <property type="term" value="F:proton-transporting ATP synthase activity, rotational mechanism"/>
    <property type="evidence" value="ECO:0007669"/>
    <property type="project" value="UniProtKB-UniRule"/>
</dbReference>
<keyword evidence="5 9" id="KW-0406">Ion transport</keyword>
<dbReference type="GO" id="GO:0005524">
    <property type="term" value="F:ATP binding"/>
    <property type="evidence" value="ECO:0007669"/>
    <property type="project" value="UniProtKB-UniRule"/>
</dbReference>
<dbReference type="RefSeq" id="WP_077539551.1">
    <property type="nucleotide sequence ID" value="NZ_CP019633.1"/>
</dbReference>
<evidence type="ECO:0000313" key="12">
    <source>
        <dbReference type="Proteomes" id="UP000188273"/>
    </source>
</evidence>
<feature type="domain" description="ATP synthase F1 complex delta/epsilon subunit N-terminal" evidence="10">
    <location>
        <begin position="8"/>
        <end position="89"/>
    </location>
</feature>
<gene>
    <name evidence="9 11" type="primary">atpC</name>
    <name evidence="11" type="ORF">L21SP3_00890</name>
</gene>
<dbReference type="InterPro" id="IPR001469">
    <property type="entry name" value="ATP_synth_F1_dsu/esu"/>
</dbReference>
<evidence type="ECO:0000256" key="1">
    <source>
        <dbReference type="ARBA" id="ARBA00003543"/>
    </source>
</evidence>
<comment type="similarity">
    <text evidence="3 9">Belongs to the ATPase epsilon chain family.</text>
</comment>
<reference evidence="12" key="1">
    <citation type="submission" date="2017-02" db="EMBL/GenBank/DDBJ databases">
        <title>Comparative genomics and description of representatives of a novel lineage of planctomycetes thriving in anoxic sediments.</title>
        <authorList>
            <person name="Spring S."/>
            <person name="Bunk B."/>
            <person name="Sproer C."/>
            <person name="Klenk H.-P."/>
        </authorList>
    </citation>
    <scope>NUCLEOTIDE SEQUENCE [LARGE SCALE GENOMIC DNA]</scope>
    <source>
        <strain evidence="12">L21-RPul-D3</strain>
    </source>
</reference>
<proteinExistence type="inferred from homology"/>
<comment type="function">
    <text evidence="1 9">Produces ATP from ADP in the presence of a proton gradient across the membrane.</text>
</comment>
<dbReference type="Pfam" id="PF02823">
    <property type="entry name" value="ATP-synt_DE_N"/>
    <property type="match status" value="1"/>
</dbReference>
<dbReference type="EMBL" id="CP019633">
    <property type="protein sequence ID" value="AQQ09092.1"/>
    <property type="molecule type" value="Genomic_DNA"/>
</dbReference>
<evidence type="ECO:0000256" key="3">
    <source>
        <dbReference type="ARBA" id="ARBA00005712"/>
    </source>
</evidence>
<sequence>MPALSRFKCVLQTRKRTLLECMANSVVVPGSQGQMGIMRGHCPMLCEIGLGIMTAKGLSDFDYNPLEDRHFLLDGGFVRIADNNVAVIAYDVTGFDEIPMEKVDQMVEKAKNLLEGDKFTRQIRGHEIKKAEMILRLAELAKYSSAGANSSKQPGSQ</sequence>
<dbReference type="PANTHER" id="PTHR13822">
    <property type="entry name" value="ATP SYNTHASE DELTA/EPSILON CHAIN"/>
    <property type="match status" value="1"/>
</dbReference>
<comment type="subunit">
    <text evidence="9">F-type ATPases have 2 components, CF(1) - the catalytic core - and CF(0) - the membrane proton channel. CF(1) has five subunits: alpha(3), beta(3), gamma(1), delta(1), epsilon(1). CF(0) has three main subunits: a, b and c.</text>
</comment>
<dbReference type="InterPro" id="IPR036771">
    <property type="entry name" value="ATPsynth_dsu/esu_N"/>
</dbReference>
<dbReference type="Proteomes" id="UP000188273">
    <property type="component" value="Chromosome"/>
</dbReference>
<evidence type="ECO:0000256" key="8">
    <source>
        <dbReference type="ARBA" id="ARBA00023310"/>
    </source>
</evidence>
<evidence type="ECO:0000313" key="11">
    <source>
        <dbReference type="EMBL" id="AQQ09092.1"/>
    </source>
</evidence>
<dbReference type="GO" id="GO:0012505">
    <property type="term" value="C:endomembrane system"/>
    <property type="evidence" value="ECO:0007669"/>
    <property type="project" value="UniProtKB-SubCell"/>
</dbReference>
<dbReference type="InterPro" id="IPR020546">
    <property type="entry name" value="ATP_synth_F1_dsu/esu_N"/>
</dbReference>
<dbReference type="Gene3D" id="2.60.15.10">
    <property type="entry name" value="F0F1 ATP synthase delta/epsilon subunit, N-terminal"/>
    <property type="match status" value="1"/>
</dbReference>
<dbReference type="HAMAP" id="MF_00530">
    <property type="entry name" value="ATP_synth_epsil_bac"/>
    <property type="match status" value="1"/>
</dbReference>
<dbReference type="CDD" id="cd12152">
    <property type="entry name" value="F1-ATPase_delta"/>
    <property type="match status" value="1"/>
</dbReference>
<evidence type="ECO:0000256" key="6">
    <source>
        <dbReference type="ARBA" id="ARBA00023136"/>
    </source>
</evidence>
<evidence type="ECO:0000256" key="7">
    <source>
        <dbReference type="ARBA" id="ARBA00023196"/>
    </source>
</evidence>
<evidence type="ECO:0000259" key="10">
    <source>
        <dbReference type="Pfam" id="PF02823"/>
    </source>
</evidence>
<dbReference type="STRING" id="1940790.L21SP3_00890"/>
<evidence type="ECO:0000256" key="9">
    <source>
        <dbReference type="HAMAP-Rule" id="MF_00530"/>
    </source>
</evidence>
<keyword evidence="4 9" id="KW-0813">Transport</keyword>
<dbReference type="SUPFAM" id="SSF51344">
    <property type="entry name" value="Epsilon subunit of F1F0-ATP synthase N-terminal domain"/>
    <property type="match status" value="1"/>
</dbReference>
<dbReference type="AlphaFoldDB" id="A0A1Q2HNR5"/>
<keyword evidence="9" id="KW-1003">Cell membrane</keyword>
<name>A0A1Q2HNR5_9BACT</name>
<evidence type="ECO:0000256" key="5">
    <source>
        <dbReference type="ARBA" id="ARBA00023065"/>
    </source>
</evidence>
<organism evidence="11 12">
    <name type="scientific">Sedimentisphaera cyanobacteriorum</name>
    <dbReference type="NCBI Taxonomy" id="1940790"/>
    <lineage>
        <taxon>Bacteria</taxon>
        <taxon>Pseudomonadati</taxon>
        <taxon>Planctomycetota</taxon>
        <taxon>Phycisphaerae</taxon>
        <taxon>Sedimentisphaerales</taxon>
        <taxon>Sedimentisphaeraceae</taxon>
        <taxon>Sedimentisphaera</taxon>
    </lineage>
</organism>
<protein>
    <recommendedName>
        <fullName evidence="9">ATP synthase epsilon chain</fullName>
    </recommendedName>
    <alternativeName>
        <fullName evidence="9">ATP synthase F1 sector epsilon subunit</fullName>
    </alternativeName>
    <alternativeName>
        <fullName evidence="9">F-ATPase epsilon subunit</fullName>
    </alternativeName>
</protein>
<dbReference type="GO" id="GO:0005886">
    <property type="term" value="C:plasma membrane"/>
    <property type="evidence" value="ECO:0007669"/>
    <property type="project" value="UniProtKB-SubCell"/>
</dbReference>
<dbReference type="GO" id="GO:0045259">
    <property type="term" value="C:proton-transporting ATP synthase complex"/>
    <property type="evidence" value="ECO:0007669"/>
    <property type="project" value="UniProtKB-KW"/>
</dbReference>
<evidence type="ECO:0000256" key="2">
    <source>
        <dbReference type="ARBA" id="ARBA00004184"/>
    </source>
</evidence>
<dbReference type="PANTHER" id="PTHR13822:SF10">
    <property type="entry name" value="ATP SYNTHASE EPSILON CHAIN, CHLOROPLASTIC"/>
    <property type="match status" value="1"/>
</dbReference>
<evidence type="ECO:0000256" key="4">
    <source>
        <dbReference type="ARBA" id="ARBA00022448"/>
    </source>
</evidence>
<keyword evidence="8 9" id="KW-0066">ATP synthesis</keyword>